<dbReference type="GO" id="GO:0016020">
    <property type="term" value="C:membrane"/>
    <property type="evidence" value="ECO:0007669"/>
    <property type="project" value="UniProtKB-SubCell"/>
</dbReference>
<dbReference type="GO" id="GO:0007165">
    <property type="term" value="P:signal transduction"/>
    <property type="evidence" value="ECO:0000318"/>
    <property type="project" value="GO_Central"/>
</dbReference>
<dbReference type="PANTHER" id="PTHR44755:SF8">
    <property type="entry name" value="RECEPTOR LIGAND BINDING REGION DOMAIN-CONTAINING PROTEIN"/>
    <property type="match status" value="1"/>
</dbReference>
<sequence length="568" mass="64510">MSRYNSVLMFSFITYLIKSWDIPNNMVQIGLIVSDEDEDSYVGKVQNGYWKATNQTDYNISYQYNLISTTVNVCDRMSGTRAAMHLFLNQSADVIIGSFCSANCVSSAQVADYWDLPYFALDCIDPALDNSTLYSSAIRLIGSLNAYGSALLAFFMRNNWKSCAIVKEVETDFCQYAMNALRNKFRGSVKISEFLEITNVPTDDEVKNLLKKIELSARNYNYTLILSVILVCHTNPRTTMNIIGKAYRLGMADPKEYAWITLYNIYSNFSFDTLFVPWQIANDPDEKDKMRKAFLSVKVLTYKNYTRLPDPGANLPRAVTSKSLQMDILTDSVFMFFSVMSRASNRNLNPLSGRNILNLSRNLELNGGDTEAIKMNADGDRFMTFVVWSLAPDSTMFRPFININFTDGNYTPFLVDTETWGYASSPPIDTPICSFDNKLCPRNDNAIIIGLAVLFVLLILSVVLAMSIRSRVNEQKIQSMTWKIRYNDLRFFKTTRSMKSMSRSSDMNESEGHIFPESFREFEDSMTGGVTLALYKGDVVTVNYSGKREIVLSRKDLVELVKVSQLQC</sequence>
<dbReference type="AlphaFoldDB" id="T1F3X3"/>
<keyword evidence="2 5" id="KW-0812">Transmembrane</keyword>
<evidence type="ECO:0000256" key="5">
    <source>
        <dbReference type="SAM" id="Phobius"/>
    </source>
</evidence>
<dbReference type="InterPro" id="IPR052612">
    <property type="entry name" value="ANP_Clearance_Receptor"/>
</dbReference>
<organism evidence="8 9">
    <name type="scientific">Helobdella robusta</name>
    <name type="common">Californian leech</name>
    <dbReference type="NCBI Taxonomy" id="6412"/>
    <lineage>
        <taxon>Eukaryota</taxon>
        <taxon>Metazoa</taxon>
        <taxon>Spiralia</taxon>
        <taxon>Lophotrochozoa</taxon>
        <taxon>Annelida</taxon>
        <taxon>Clitellata</taxon>
        <taxon>Hirudinea</taxon>
        <taxon>Rhynchobdellida</taxon>
        <taxon>Glossiphoniidae</taxon>
        <taxon>Helobdella</taxon>
    </lineage>
</organism>
<dbReference type="EMBL" id="KB096325">
    <property type="protein sequence ID" value="ESO05554.1"/>
    <property type="molecule type" value="Genomic_DNA"/>
</dbReference>
<comment type="subcellular location">
    <subcellularLocation>
        <location evidence="1">Membrane</location>
    </subcellularLocation>
</comment>
<dbReference type="InterPro" id="IPR028082">
    <property type="entry name" value="Peripla_BP_I"/>
</dbReference>
<protein>
    <recommendedName>
        <fullName evidence="6">Receptor ligand binding region domain-containing protein</fullName>
    </recommendedName>
</protein>
<keyword evidence="4 5" id="KW-0472">Membrane</keyword>
<keyword evidence="9" id="KW-1185">Reference proteome</keyword>
<evidence type="ECO:0000313" key="9">
    <source>
        <dbReference type="Proteomes" id="UP000015101"/>
    </source>
</evidence>
<dbReference type="InParanoid" id="T1F3X3"/>
<keyword evidence="3 5" id="KW-1133">Transmembrane helix</keyword>
<feature type="transmembrane region" description="Helical" evidence="5">
    <location>
        <begin position="446"/>
        <end position="468"/>
    </location>
</feature>
<accession>T1F3X3</accession>
<feature type="domain" description="Receptor ligand binding region" evidence="6">
    <location>
        <begin position="59"/>
        <end position="392"/>
    </location>
</feature>
<evidence type="ECO:0000256" key="3">
    <source>
        <dbReference type="ARBA" id="ARBA00022989"/>
    </source>
</evidence>
<reference evidence="7 9" key="2">
    <citation type="journal article" date="2013" name="Nature">
        <title>Insights into bilaterian evolution from three spiralian genomes.</title>
        <authorList>
            <person name="Simakov O."/>
            <person name="Marletaz F."/>
            <person name="Cho S.J."/>
            <person name="Edsinger-Gonzales E."/>
            <person name="Havlak P."/>
            <person name="Hellsten U."/>
            <person name="Kuo D.H."/>
            <person name="Larsson T."/>
            <person name="Lv J."/>
            <person name="Arendt D."/>
            <person name="Savage R."/>
            <person name="Osoegawa K."/>
            <person name="de Jong P."/>
            <person name="Grimwood J."/>
            <person name="Chapman J.A."/>
            <person name="Shapiro H."/>
            <person name="Aerts A."/>
            <person name="Otillar R.P."/>
            <person name="Terry A.Y."/>
            <person name="Boore J.L."/>
            <person name="Grigoriev I.V."/>
            <person name="Lindberg D.R."/>
            <person name="Seaver E.C."/>
            <person name="Weisblat D.A."/>
            <person name="Putnam N.H."/>
            <person name="Rokhsar D.S."/>
        </authorList>
    </citation>
    <scope>NUCLEOTIDE SEQUENCE</scope>
</reference>
<dbReference type="PANTHER" id="PTHR44755">
    <property type="entry name" value="NATRIURETIC PEPTIDE RECEPTOR 3-RELATED"/>
    <property type="match status" value="1"/>
</dbReference>
<dbReference type="Pfam" id="PF01094">
    <property type="entry name" value="ANF_receptor"/>
    <property type="match status" value="1"/>
</dbReference>
<dbReference type="EMBL" id="AMQM01003822">
    <property type="status" value="NOT_ANNOTATED_CDS"/>
    <property type="molecule type" value="Genomic_DNA"/>
</dbReference>
<reference evidence="8" key="3">
    <citation type="submission" date="2015-06" db="UniProtKB">
        <authorList>
            <consortium name="EnsemblMetazoa"/>
        </authorList>
    </citation>
    <scope>IDENTIFICATION</scope>
</reference>
<evidence type="ECO:0000313" key="7">
    <source>
        <dbReference type="EMBL" id="ESO05554.1"/>
    </source>
</evidence>
<dbReference type="InterPro" id="IPR001828">
    <property type="entry name" value="ANF_lig-bd_rcpt"/>
</dbReference>
<dbReference type="Proteomes" id="UP000015101">
    <property type="component" value="Unassembled WGS sequence"/>
</dbReference>
<dbReference type="RefSeq" id="XP_009016187.1">
    <property type="nucleotide sequence ID" value="XM_009017939.1"/>
</dbReference>
<dbReference type="OrthoDB" id="1890790at2759"/>
<dbReference type="SUPFAM" id="SSF53822">
    <property type="entry name" value="Periplasmic binding protein-like I"/>
    <property type="match status" value="1"/>
</dbReference>
<dbReference type="GO" id="GO:0038023">
    <property type="term" value="F:signaling receptor activity"/>
    <property type="evidence" value="ECO:0000318"/>
    <property type="project" value="GO_Central"/>
</dbReference>
<dbReference type="GeneID" id="20203522"/>
<dbReference type="eggNOG" id="KOG1023">
    <property type="taxonomic scope" value="Eukaryota"/>
</dbReference>
<dbReference type="KEGG" id="hro:HELRODRAFT_171194"/>
<dbReference type="CTD" id="20203522"/>
<dbReference type="OMA" id="KEYAWIT"/>
<evidence type="ECO:0000313" key="8">
    <source>
        <dbReference type="EnsemblMetazoa" id="HelroP171194"/>
    </source>
</evidence>
<evidence type="ECO:0000259" key="6">
    <source>
        <dbReference type="Pfam" id="PF01094"/>
    </source>
</evidence>
<dbReference type="Gene3D" id="3.40.50.2300">
    <property type="match status" value="2"/>
</dbReference>
<name>T1F3X3_HELRO</name>
<proteinExistence type="predicted"/>
<evidence type="ECO:0000256" key="1">
    <source>
        <dbReference type="ARBA" id="ARBA00004370"/>
    </source>
</evidence>
<evidence type="ECO:0000256" key="2">
    <source>
        <dbReference type="ARBA" id="ARBA00022692"/>
    </source>
</evidence>
<gene>
    <name evidence="8" type="primary">20203522</name>
    <name evidence="7" type="ORF">HELRODRAFT_171194</name>
</gene>
<dbReference type="EnsemblMetazoa" id="HelroT171194">
    <property type="protein sequence ID" value="HelroP171194"/>
    <property type="gene ID" value="HelroG171194"/>
</dbReference>
<evidence type="ECO:0000256" key="4">
    <source>
        <dbReference type="ARBA" id="ARBA00023136"/>
    </source>
</evidence>
<dbReference type="CDD" id="cd06352">
    <property type="entry name" value="PBP1_NPR_GC-like"/>
    <property type="match status" value="1"/>
</dbReference>
<dbReference type="GO" id="GO:0017046">
    <property type="term" value="F:peptide hormone binding"/>
    <property type="evidence" value="ECO:0000318"/>
    <property type="project" value="GO_Central"/>
</dbReference>
<reference evidence="9" key="1">
    <citation type="submission" date="2012-12" db="EMBL/GenBank/DDBJ databases">
        <authorList>
            <person name="Hellsten U."/>
            <person name="Grimwood J."/>
            <person name="Chapman J.A."/>
            <person name="Shapiro H."/>
            <person name="Aerts A."/>
            <person name="Otillar R.P."/>
            <person name="Terry A.Y."/>
            <person name="Boore J.L."/>
            <person name="Simakov O."/>
            <person name="Marletaz F."/>
            <person name="Cho S.-J."/>
            <person name="Edsinger-Gonzales E."/>
            <person name="Havlak P."/>
            <person name="Kuo D.-H."/>
            <person name="Larsson T."/>
            <person name="Lv J."/>
            <person name="Arendt D."/>
            <person name="Savage R."/>
            <person name="Osoegawa K."/>
            <person name="de Jong P."/>
            <person name="Lindberg D.R."/>
            <person name="Seaver E.C."/>
            <person name="Weisblat D.A."/>
            <person name="Putnam N.H."/>
            <person name="Grigoriev I.V."/>
            <person name="Rokhsar D.S."/>
        </authorList>
    </citation>
    <scope>NUCLEOTIDE SEQUENCE</scope>
</reference>
<dbReference type="HOGENOM" id="CLU_036745_0_0_1"/>